<keyword evidence="3" id="KW-1185">Reference proteome</keyword>
<evidence type="ECO:0000313" key="3">
    <source>
        <dbReference type="Proteomes" id="UP001159641"/>
    </source>
</evidence>
<sequence length="146" mass="15490">MRAGKREGDAVLGLGAAERRRIPAEAEAPPARAPTPRPFVQRRIRGPLQVGERSGGGGEESRVARPAGGALGLRAPLSARLGFRGPRESGFFGCRARLIVRQDLLEVAEDESPAAAHGCYRDRQGAERPAGLQCGMRAFCGILGFC</sequence>
<evidence type="ECO:0000313" key="2">
    <source>
        <dbReference type="EMBL" id="KAJ8792830.1"/>
    </source>
</evidence>
<organism evidence="2 3">
    <name type="scientific">Eschrichtius robustus</name>
    <name type="common">California gray whale</name>
    <name type="synonym">Eschrichtius gibbosus</name>
    <dbReference type="NCBI Taxonomy" id="9764"/>
    <lineage>
        <taxon>Eukaryota</taxon>
        <taxon>Metazoa</taxon>
        <taxon>Chordata</taxon>
        <taxon>Craniata</taxon>
        <taxon>Vertebrata</taxon>
        <taxon>Euteleostomi</taxon>
        <taxon>Mammalia</taxon>
        <taxon>Eutheria</taxon>
        <taxon>Laurasiatheria</taxon>
        <taxon>Artiodactyla</taxon>
        <taxon>Whippomorpha</taxon>
        <taxon>Cetacea</taxon>
        <taxon>Mysticeti</taxon>
        <taxon>Eschrichtiidae</taxon>
        <taxon>Eschrichtius</taxon>
    </lineage>
</organism>
<feature type="region of interest" description="Disordered" evidence="1">
    <location>
        <begin position="1"/>
        <end position="67"/>
    </location>
</feature>
<evidence type="ECO:0000256" key="1">
    <source>
        <dbReference type="SAM" id="MobiDB-lite"/>
    </source>
</evidence>
<dbReference type="Proteomes" id="UP001159641">
    <property type="component" value="Unassembled WGS sequence"/>
</dbReference>
<protein>
    <submittedName>
        <fullName evidence="2">Uncharacterized protein</fullName>
    </submittedName>
</protein>
<accession>A0AB34HPL6</accession>
<name>A0AB34HPL6_ESCRO</name>
<reference evidence="2 3" key="1">
    <citation type="submission" date="2022-11" db="EMBL/GenBank/DDBJ databases">
        <title>Whole genome sequence of Eschrichtius robustus ER-17-0199.</title>
        <authorList>
            <person name="Bruniche-Olsen A."/>
            <person name="Black A.N."/>
            <person name="Fields C.J."/>
            <person name="Walden K."/>
            <person name="Dewoody J.A."/>
        </authorList>
    </citation>
    <scope>NUCLEOTIDE SEQUENCE [LARGE SCALE GENOMIC DNA]</scope>
    <source>
        <strain evidence="2">ER-17-0199</strain>
        <tissue evidence="2">Blubber</tissue>
    </source>
</reference>
<proteinExistence type="predicted"/>
<gene>
    <name evidence="2" type="ORF">J1605_004015</name>
</gene>
<comment type="caution">
    <text evidence="2">The sequence shown here is derived from an EMBL/GenBank/DDBJ whole genome shotgun (WGS) entry which is preliminary data.</text>
</comment>
<dbReference type="EMBL" id="JAIQCJ010001065">
    <property type="protein sequence ID" value="KAJ8792830.1"/>
    <property type="molecule type" value="Genomic_DNA"/>
</dbReference>
<dbReference type="AlphaFoldDB" id="A0AB34HPL6"/>